<dbReference type="CDD" id="cd01544">
    <property type="entry name" value="PBP1_GalR"/>
    <property type="match status" value="1"/>
</dbReference>
<feature type="domain" description="HTH lacI-type" evidence="4">
    <location>
        <begin position="2"/>
        <end position="56"/>
    </location>
</feature>
<evidence type="ECO:0000259" key="4">
    <source>
        <dbReference type="PROSITE" id="PS50932"/>
    </source>
</evidence>
<dbReference type="GO" id="GO:0003677">
    <property type="term" value="F:DNA binding"/>
    <property type="evidence" value="ECO:0007669"/>
    <property type="project" value="UniProtKB-KW"/>
</dbReference>
<dbReference type="SUPFAM" id="SSF47413">
    <property type="entry name" value="lambda repressor-like DNA-binding domains"/>
    <property type="match status" value="1"/>
</dbReference>
<evidence type="ECO:0000256" key="2">
    <source>
        <dbReference type="ARBA" id="ARBA00023125"/>
    </source>
</evidence>
<dbReference type="Gene3D" id="1.10.260.40">
    <property type="entry name" value="lambda repressor-like DNA-binding domains"/>
    <property type="match status" value="1"/>
</dbReference>
<proteinExistence type="predicted"/>
<gene>
    <name evidence="5" type="ORF">ACFPQ3_01055</name>
</gene>
<dbReference type="Proteomes" id="UP001596110">
    <property type="component" value="Unassembled WGS sequence"/>
</dbReference>
<dbReference type="Gene3D" id="3.40.50.2300">
    <property type="match status" value="2"/>
</dbReference>
<dbReference type="PROSITE" id="PS00356">
    <property type="entry name" value="HTH_LACI_1"/>
    <property type="match status" value="1"/>
</dbReference>
<dbReference type="SMART" id="SM00354">
    <property type="entry name" value="HTH_LACI"/>
    <property type="match status" value="1"/>
</dbReference>
<dbReference type="InterPro" id="IPR046335">
    <property type="entry name" value="LacI/GalR-like_sensor"/>
</dbReference>
<dbReference type="EMBL" id="JBHSOJ010000006">
    <property type="protein sequence ID" value="MFC5630225.1"/>
    <property type="molecule type" value="Genomic_DNA"/>
</dbReference>
<evidence type="ECO:0000256" key="3">
    <source>
        <dbReference type="ARBA" id="ARBA00023163"/>
    </source>
</evidence>
<dbReference type="RefSeq" id="WP_156806421.1">
    <property type="nucleotide sequence ID" value="NZ_JBHSOJ010000006.1"/>
</dbReference>
<dbReference type="CDD" id="cd01392">
    <property type="entry name" value="HTH_LacI"/>
    <property type="match status" value="1"/>
</dbReference>
<dbReference type="Pfam" id="PF00356">
    <property type="entry name" value="LacI"/>
    <property type="match status" value="1"/>
</dbReference>
<dbReference type="InterPro" id="IPR028082">
    <property type="entry name" value="Peripla_BP_I"/>
</dbReference>
<sequence>MATIKDIAEQVKVSIATVSRVLNNDESMSVSEDTRRRIFQTADKLGYTRYKKNLVSKNENKKVAIIQWYTESEEINDLYYYSIRIGIERRAIELNYEIVRLFNDSPLDSARNCDGIIAIGKYSNAKIKELEAINDNLIFVDSDTLTQGHTCITTDFTNSVVNVLNHFISRGHKRIGILTGEERTADHEFPLIDPRFSTFKNYLSQHKLYNPNYVFIGKFSTEDGYQMMKQAIFQLGDDLPDAFFIASDALAIGALRALQEADIKIPDRVSIISFNDTVVAKQVYPPLSSVTVFTEEMGILAMNTLDQYLENSSPDIPIMMTTATLLTLRSSSK</sequence>
<name>A0ABW0U9Q0_9STRE</name>
<accession>A0ABW0U9Q0</accession>
<dbReference type="InterPro" id="IPR010982">
    <property type="entry name" value="Lambda_DNA-bd_dom_sf"/>
</dbReference>
<evidence type="ECO:0000256" key="1">
    <source>
        <dbReference type="ARBA" id="ARBA00023015"/>
    </source>
</evidence>
<keyword evidence="6" id="KW-1185">Reference proteome</keyword>
<organism evidence="5 6">
    <name type="scientific">Streptococcus caledonicus</name>
    <dbReference type="NCBI Taxonomy" id="2614158"/>
    <lineage>
        <taxon>Bacteria</taxon>
        <taxon>Bacillati</taxon>
        <taxon>Bacillota</taxon>
        <taxon>Bacilli</taxon>
        <taxon>Lactobacillales</taxon>
        <taxon>Streptococcaceae</taxon>
        <taxon>Streptococcus</taxon>
    </lineage>
</organism>
<dbReference type="Pfam" id="PF13377">
    <property type="entry name" value="Peripla_BP_3"/>
    <property type="match status" value="1"/>
</dbReference>
<evidence type="ECO:0000313" key="5">
    <source>
        <dbReference type="EMBL" id="MFC5630225.1"/>
    </source>
</evidence>
<reference evidence="6" key="1">
    <citation type="journal article" date="2019" name="Int. J. Syst. Evol. Microbiol.">
        <title>The Global Catalogue of Microorganisms (GCM) 10K type strain sequencing project: providing services to taxonomists for standard genome sequencing and annotation.</title>
        <authorList>
            <consortium name="The Broad Institute Genomics Platform"/>
            <consortium name="The Broad Institute Genome Sequencing Center for Infectious Disease"/>
            <person name="Wu L."/>
            <person name="Ma J."/>
        </authorList>
    </citation>
    <scope>NUCLEOTIDE SEQUENCE [LARGE SCALE GENOMIC DNA]</scope>
    <source>
        <strain evidence="6">DT43</strain>
    </source>
</reference>
<comment type="caution">
    <text evidence="5">The sequence shown here is derived from an EMBL/GenBank/DDBJ whole genome shotgun (WGS) entry which is preliminary data.</text>
</comment>
<dbReference type="PROSITE" id="PS50932">
    <property type="entry name" value="HTH_LACI_2"/>
    <property type="match status" value="1"/>
</dbReference>
<evidence type="ECO:0000313" key="6">
    <source>
        <dbReference type="Proteomes" id="UP001596110"/>
    </source>
</evidence>
<keyword evidence="2 5" id="KW-0238">DNA-binding</keyword>
<keyword evidence="1" id="KW-0805">Transcription regulation</keyword>
<dbReference type="SUPFAM" id="SSF53822">
    <property type="entry name" value="Periplasmic binding protein-like I"/>
    <property type="match status" value="1"/>
</dbReference>
<protein>
    <submittedName>
        <fullName evidence="5">LacI family DNA-binding transcriptional regulator</fullName>
    </submittedName>
</protein>
<dbReference type="InterPro" id="IPR000843">
    <property type="entry name" value="HTH_LacI"/>
</dbReference>
<dbReference type="PANTHER" id="PTHR30146">
    <property type="entry name" value="LACI-RELATED TRANSCRIPTIONAL REPRESSOR"/>
    <property type="match status" value="1"/>
</dbReference>
<dbReference type="PANTHER" id="PTHR30146:SF149">
    <property type="entry name" value="HTH-TYPE TRANSCRIPTIONAL REGULATOR EBGR"/>
    <property type="match status" value="1"/>
</dbReference>
<keyword evidence="3" id="KW-0804">Transcription</keyword>